<protein>
    <submittedName>
        <fullName evidence="1">Uncharacterized protein</fullName>
    </submittedName>
</protein>
<sequence length="122" mass="13542">MNPALCGEAAAFIALQLVYDVSNVTLEDENFLVEVRTKVGSSGQDETEFALTFYSCFTTGMDSLPLSAVQMALSQKKTVQLEQISQADIREKSTNFHQFTFAAFTVVNPDILRIRILARTRA</sequence>
<keyword evidence="2" id="KW-1185">Reference proteome</keyword>
<gene>
    <name evidence="1" type="ORF">AVEN_54524_1</name>
</gene>
<organism evidence="1 2">
    <name type="scientific">Araneus ventricosus</name>
    <name type="common">Orbweaver spider</name>
    <name type="synonym">Epeira ventricosa</name>
    <dbReference type="NCBI Taxonomy" id="182803"/>
    <lineage>
        <taxon>Eukaryota</taxon>
        <taxon>Metazoa</taxon>
        <taxon>Ecdysozoa</taxon>
        <taxon>Arthropoda</taxon>
        <taxon>Chelicerata</taxon>
        <taxon>Arachnida</taxon>
        <taxon>Araneae</taxon>
        <taxon>Araneomorphae</taxon>
        <taxon>Entelegynae</taxon>
        <taxon>Araneoidea</taxon>
        <taxon>Araneidae</taxon>
        <taxon>Araneus</taxon>
    </lineage>
</organism>
<evidence type="ECO:0000313" key="2">
    <source>
        <dbReference type="Proteomes" id="UP000499080"/>
    </source>
</evidence>
<dbReference type="Proteomes" id="UP000499080">
    <property type="component" value="Unassembled WGS sequence"/>
</dbReference>
<dbReference type="AlphaFoldDB" id="A0A4Y2EKB7"/>
<name>A0A4Y2EKB7_ARAVE</name>
<proteinExistence type="predicted"/>
<accession>A0A4Y2EKB7</accession>
<dbReference type="EMBL" id="BGPR01000618">
    <property type="protein sequence ID" value="GBM28749.1"/>
    <property type="molecule type" value="Genomic_DNA"/>
</dbReference>
<reference evidence="1 2" key="1">
    <citation type="journal article" date="2019" name="Sci. Rep.">
        <title>Orb-weaving spider Araneus ventricosus genome elucidates the spidroin gene catalogue.</title>
        <authorList>
            <person name="Kono N."/>
            <person name="Nakamura H."/>
            <person name="Ohtoshi R."/>
            <person name="Moran D.A.P."/>
            <person name="Shinohara A."/>
            <person name="Yoshida Y."/>
            <person name="Fujiwara M."/>
            <person name="Mori M."/>
            <person name="Tomita M."/>
            <person name="Arakawa K."/>
        </authorList>
    </citation>
    <scope>NUCLEOTIDE SEQUENCE [LARGE SCALE GENOMIC DNA]</scope>
</reference>
<evidence type="ECO:0000313" key="1">
    <source>
        <dbReference type="EMBL" id="GBM28749.1"/>
    </source>
</evidence>
<comment type="caution">
    <text evidence="1">The sequence shown here is derived from an EMBL/GenBank/DDBJ whole genome shotgun (WGS) entry which is preliminary data.</text>
</comment>